<dbReference type="RefSeq" id="WP_009453649.1">
    <property type="nucleotide sequence ID" value="NZ_JH660696.1"/>
</dbReference>
<dbReference type="OrthoDB" id="9803749at2"/>
<dbReference type="SUPFAM" id="SSF52833">
    <property type="entry name" value="Thioredoxin-like"/>
    <property type="match status" value="1"/>
</dbReference>
<keyword evidence="4" id="KW-1185">Reference proteome</keyword>
<dbReference type="Pfam" id="PF03960">
    <property type="entry name" value="ArsC"/>
    <property type="match status" value="1"/>
</dbReference>
<evidence type="ECO:0000313" key="3">
    <source>
        <dbReference type="EMBL" id="EIM31280.1"/>
    </source>
</evidence>
<dbReference type="Proteomes" id="UP000053899">
    <property type="component" value="Unassembled WGS sequence"/>
</dbReference>
<dbReference type="Gene3D" id="3.40.30.10">
    <property type="entry name" value="Glutaredoxin"/>
    <property type="match status" value="1"/>
</dbReference>
<name>I4Z4Y8_9BURK</name>
<evidence type="ECO:0000313" key="4">
    <source>
        <dbReference type="Proteomes" id="UP000053899"/>
    </source>
</evidence>
<comment type="similarity">
    <text evidence="1 2">Belongs to the ArsC family.</text>
</comment>
<dbReference type="PANTHER" id="PTHR30041:SF8">
    <property type="entry name" value="PROTEIN YFFB"/>
    <property type="match status" value="1"/>
</dbReference>
<sequence length="125" mass="14255">MPTIVYGIPNCDAVRKARAALEAVDRPYIFHDYRQLPHLETCLDRWLVSVGWEVLLNRRSTTWRGLDDYVRSAVDGPVSARLLMLEQPILIKRPVVEWPDGHISVGFEAASWQQRLSDLAQPSST</sequence>
<dbReference type="PANTHER" id="PTHR30041">
    <property type="entry name" value="ARSENATE REDUCTASE"/>
    <property type="match status" value="1"/>
</dbReference>
<dbReference type="PROSITE" id="PS51353">
    <property type="entry name" value="ARSC"/>
    <property type="match status" value="1"/>
</dbReference>
<proteinExistence type="inferred from homology"/>
<dbReference type="HOGENOM" id="CLU_116644_2_1_4"/>
<accession>I4Z4Y8</accession>
<gene>
    <name evidence="3" type="ORF">LepocDRAFT_00000070</name>
</gene>
<reference evidence="3 4" key="1">
    <citation type="submission" date="2012-04" db="EMBL/GenBank/DDBJ databases">
        <title>Improved High-Quality Draft sequence of Leptothrix ochracea L12.</title>
        <authorList>
            <consortium name="US DOE Joint Genome Institute"/>
            <person name="Lucas S."/>
            <person name="Han J."/>
            <person name="Lapidus A."/>
            <person name="Cheng J.-F."/>
            <person name="Goodwin L."/>
            <person name="Pitluck S."/>
            <person name="Peters L."/>
            <person name="Zeytun A."/>
            <person name="Detter J.C."/>
            <person name="Han C."/>
            <person name="Tapia R."/>
            <person name="Land M."/>
            <person name="Hauser L."/>
            <person name="Kyrpides N."/>
            <person name="Ivanova N."/>
            <person name="Pagani I."/>
            <person name="Stepanauskas R."/>
            <person name="Masland D."/>
            <person name="Poulton N."/>
            <person name="Emerson D."/>
            <person name="Fleming E."/>
            <person name="Woyke T."/>
        </authorList>
    </citation>
    <scope>NUCLEOTIDE SEQUENCE [LARGE SCALE GENOMIC DNA]</scope>
    <source>
        <strain evidence="3 4">L12</strain>
    </source>
</reference>
<dbReference type="InterPro" id="IPR006660">
    <property type="entry name" value="Arsenate_reductase-like"/>
</dbReference>
<dbReference type="AlphaFoldDB" id="I4Z4Y8"/>
<dbReference type="InterPro" id="IPR036249">
    <property type="entry name" value="Thioredoxin-like_sf"/>
</dbReference>
<evidence type="ECO:0000256" key="2">
    <source>
        <dbReference type="PROSITE-ProRule" id="PRU01282"/>
    </source>
</evidence>
<protein>
    <submittedName>
        <fullName evidence="3">Glutaredoxin family protein, arsenate reductase</fullName>
    </submittedName>
</protein>
<dbReference type="GeneID" id="92352411"/>
<dbReference type="EMBL" id="JH660696">
    <property type="protein sequence ID" value="EIM31280.1"/>
    <property type="molecule type" value="Genomic_DNA"/>
</dbReference>
<organism evidence="3 4">
    <name type="scientific">Leptothrix ochracea L12</name>
    <dbReference type="NCBI Taxonomy" id="735332"/>
    <lineage>
        <taxon>Bacteria</taxon>
        <taxon>Pseudomonadati</taxon>
        <taxon>Pseudomonadota</taxon>
        <taxon>Betaproteobacteria</taxon>
        <taxon>Burkholderiales</taxon>
        <taxon>Sphaerotilaceae</taxon>
        <taxon>Leptothrix</taxon>
    </lineage>
</organism>
<evidence type="ECO:0000256" key="1">
    <source>
        <dbReference type="ARBA" id="ARBA00007198"/>
    </source>
</evidence>